<name>A0A286P3A1_9GAMM</name>
<evidence type="ECO:0000313" key="1">
    <source>
        <dbReference type="EMBL" id="BBA32123.1"/>
    </source>
</evidence>
<evidence type="ECO:0000313" key="2">
    <source>
        <dbReference type="Proteomes" id="UP000266313"/>
    </source>
</evidence>
<accession>A0A286P3A1</accession>
<dbReference type="EMBL" id="AP017928">
    <property type="protein sequence ID" value="BBA32123.1"/>
    <property type="molecule type" value="Genomic_DNA"/>
</dbReference>
<organism evidence="1 2">
    <name type="scientific">Methylocaldum marinum</name>
    <dbReference type="NCBI Taxonomy" id="1432792"/>
    <lineage>
        <taxon>Bacteria</taxon>
        <taxon>Pseudomonadati</taxon>
        <taxon>Pseudomonadota</taxon>
        <taxon>Gammaproteobacteria</taxon>
        <taxon>Methylococcales</taxon>
        <taxon>Methylococcaceae</taxon>
        <taxon>Methylocaldum</taxon>
    </lineage>
</organism>
<dbReference type="AlphaFoldDB" id="A0A286P3A1"/>
<proteinExistence type="predicted"/>
<dbReference type="RefSeq" id="WP_119627970.1">
    <property type="nucleotide sequence ID" value="NZ_AP017928.1"/>
</dbReference>
<dbReference type="KEGG" id="mmai:sS8_0155"/>
<protein>
    <submittedName>
        <fullName evidence="1">Uncharacterized protein</fullName>
    </submittedName>
</protein>
<reference evidence="1 2" key="1">
    <citation type="submission" date="2016-12" db="EMBL/GenBank/DDBJ databases">
        <title>Genome sequencing of Methylocaldum marinum.</title>
        <authorList>
            <person name="Takeuchi M."/>
            <person name="Kamagata Y."/>
            <person name="Hiraoka S."/>
            <person name="Oshima K."/>
            <person name="Hattori M."/>
            <person name="Iwasaki W."/>
        </authorList>
    </citation>
    <scope>NUCLEOTIDE SEQUENCE [LARGE SCALE GENOMIC DNA]</scope>
    <source>
        <strain evidence="1 2">S8</strain>
    </source>
</reference>
<gene>
    <name evidence="1" type="ORF">sS8_0155</name>
</gene>
<sequence length="82" mass="9112">MDNNAGFDFAFYFHVILRNVHHLQDSGNGFIAGQRGSAAEGIAAVESLSTGFDFAFYFHVFSETLISRIELPGTEFRHRGKA</sequence>
<dbReference type="Proteomes" id="UP000266313">
    <property type="component" value="Chromosome"/>
</dbReference>
<keyword evidence="2" id="KW-1185">Reference proteome</keyword>